<dbReference type="InterPro" id="IPR041156">
    <property type="entry name" value="TM250"/>
</dbReference>
<dbReference type="PANTHER" id="PTHR48431:SF1">
    <property type="entry name" value="TRANSMEMBRANE PROTEIN 250"/>
    <property type="match status" value="1"/>
</dbReference>
<feature type="region of interest" description="Disordered" evidence="1">
    <location>
        <begin position="1"/>
        <end position="26"/>
    </location>
</feature>
<proteinExistence type="predicted"/>
<dbReference type="Pfam" id="PF17685">
    <property type="entry name" value="TM250"/>
    <property type="match status" value="1"/>
</dbReference>
<feature type="transmembrane region" description="Helical" evidence="2">
    <location>
        <begin position="441"/>
        <end position="462"/>
    </location>
</feature>
<keyword evidence="2" id="KW-0812">Transmembrane</keyword>
<name>A0ABS2XBS2_POLSP</name>
<evidence type="ECO:0000256" key="2">
    <source>
        <dbReference type="SAM" id="Phobius"/>
    </source>
</evidence>
<evidence type="ECO:0000313" key="4">
    <source>
        <dbReference type="Proteomes" id="UP001166093"/>
    </source>
</evidence>
<accession>A0ABS2XBS2</accession>
<dbReference type="PANTHER" id="PTHR48431">
    <property type="entry name" value="TRANSMEMBRANE PROTEIN 250"/>
    <property type="match status" value="1"/>
</dbReference>
<protein>
    <submittedName>
        <fullName evidence="3">TM250 protein</fullName>
    </submittedName>
</protein>
<gene>
    <name evidence="3" type="primary">Tmem250_0</name>
    <name evidence="3" type="ORF">GTO93_0016363</name>
</gene>
<keyword evidence="2" id="KW-1133">Transmembrane helix</keyword>
<keyword evidence="2" id="KW-0472">Membrane</keyword>
<evidence type="ECO:0000313" key="3">
    <source>
        <dbReference type="EMBL" id="MBN3271689.1"/>
    </source>
</evidence>
<feature type="transmembrane region" description="Helical" evidence="2">
    <location>
        <begin position="499"/>
        <end position="522"/>
    </location>
</feature>
<feature type="non-terminal residue" evidence="3">
    <location>
        <position position="1"/>
    </location>
</feature>
<dbReference type="EMBL" id="JAAWVQ010012936">
    <property type="protein sequence ID" value="MBN3271689.1"/>
    <property type="molecule type" value="Genomic_DNA"/>
</dbReference>
<feature type="non-terminal residue" evidence="3">
    <location>
        <position position="524"/>
    </location>
</feature>
<organism evidence="3 4">
    <name type="scientific">Polyodon spathula</name>
    <name type="common">North American paddlefish</name>
    <name type="synonym">Squalus spathula</name>
    <dbReference type="NCBI Taxonomy" id="7913"/>
    <lineage>
        <taxon>Eukaryota</taxon>
        <taxon>Metazoa</taxon>
        <taxon>Chordata</taxon>
        <taxon>Craniata</taxon>
        <taxon>Vertebrata</taxon>
        <taxon>Euteleostomi</taxon>
        <taxon>Actinopterygii</taxon>
        <taxon>Chondrostei</taxon>
        <taxon>Acipenseriformes</taxon>
        <taxon>Polyodontidae</taxon>
        <taxon>Polyodon</taxon>
    </lineage>
</organism>
<keyword evidence="4" id="KW-1185">Reference proteome</keyword>
<feature type="region of interest" description="Disordered" evidence="1">
    <location>
        <begin position="104"/>
        <end position="176"/>
    </location>
</feature>
<dbReference type="Proteomes" id="UP001166093">
    <property type="component" value="Unassembled WGS sequence"/>
</dbReference>
<comment type="caution">
    <text evidence="3">The sequence shown here is derived from an EMBL/GenBank/DDBJ whole genome shotgun (WGS) entry which is preliminary data.</text>
</comment>
<sequence length="524" mass="57925">MQLPRDTASEDNAAPGSLRASPQVPGQTTGVAGARYLCCASFFWSESPQRHFLPQVVSRVGSPAPPGLRPEGGHQGPCFAWGRRGPRFTLVYAWLALSGVATSPVGPQEALGPAPQKRGLPATKKEGEGEDTSSPSRTFAAGGTVAEAPEEGAASHKGVGGEGPPTMTSPPDYSRPLFQDIENEGGVRARCASHKEGCGMPTKYSRELKMVTWLGRGVTLPTVQVDYLTDDIHQHLDPHPQLGYEAEKAPLDNDILQDLLENFLLVVATIAKSRVIANMQVVKYNLLVHSGEMLSGLELAFNDSSRCPFPWNPLILHPMGRGRQRGPPHIVSGWGWIFWWCHSLTNSTWALAKAFMNCDPHRGTCLRGRALLQGLHEAWGSLSLPMPVIPIPRRVRSFHGPHTTCLHSACGPVRTTQLVRTKYNNFDLYLKSRWMYGFIRFLLYFSCSLFTSILWVALSALFCLQYVGIRVFLRCQYKLSIVLLLLGRRRLDFSLLNELFIYGIHVTMLLVGGLGWCFMVFVDM</sequence>
<evidence type="ECO:0000256" key="1">
    <source>
        <dbReference type="SAM" id="MobiDB-lite"/>
    </source>
</evidence>
<reference evidence="3" key="1">
    <citation type="journal article" date="2021" name="Cell">
        <title>Tracing the genetic footprints of vertebrate landing in non-teleost ray-finned fishes.</title>
        <authorList>
            <person name="Bi X."/>
            <person name="Wang K."/>
            <person name="Yang L."/>
            <person name="Pan H."/>
            <person name="Jiang H."/>
            <person name="Wei Q."/>
            <person name="Fang M."/>
            <person name="Yu H."/>
            <person name="Zhu C."/>
            <person name="Cai Y."/>
            <person name="He Y."/>
            <person name="Gan X."/>
            <person name="Zeng H."/>
            <person name="Yu D."/>
            <person name="Zhu Y."/>
            <person name="Jiang H."/>
            <person name="Qiu Q."/>
            <person name="Yang H."/>
            <person name="Zhang Y.E."/>
            <person name="Wang W."/>
            <person name="Zhu M."/>
            <person name="He S."/>
            <person name="Zhang G."/>
        </authorList>
    </citation>
    <scope>NUCLEOTIDE SEQUENCE</scope>
    <source>
        <strain evidence="3">Pddl_001</strain>
    </source>
</reference>